<feature type="transmembrane region" description="Helical" evidence="6">
    <location>
        <begin position="37"/>
        <end position="56"/>
    </location>
</feature>
<evidence type="ECO:0000313" key="9">
    <source>
        <dbReference type="Proteomes" id="UP000322631"/>
    </source>
</evidence>
<name>A0A5C0SMA0_9EURY</name>
<dbReference type="InterPro" id="IPR050622">
    <property type="entry name" value="CPA3_antiporter_subunitB"/>
</dbReference>
<keyword evidence="4 6" id="KW-1133">Transmembrane helix</keyword>
<comment type="subcellular location">
    <subcellularLocation>
        <location evidence="1">Cell membrane</location>
        <topology evidence="1">Multi-pass membrane protein</topology>
    </subcellularLocation>
</comment>
<dbReference type="NCBIfam" id="NF006249">
    <property type="entry name" value="PRK08387.1"/>
    <property type="match status" value="1"/>
</dbReference>
<dbReference type="GO" id="GO:0005886">
    <property type="term" value="C:plasma membrane"/>
    <property type="evidence" value="ECO:0007669"/>
    <property type="project" value="UniProtKB-SubCell"/>
</dbReference>
<dbReference type="InterPro" id="IPR007182">
    <property type="entry name" value="MnhB"/>
</dbReference>
<feature type="transmembrane region" description="Helical" evidence="6">
    <location>
        <begin position="77"/>
        <end position="97"/>
    </location>
</feature>
<reference evidence="8 9" key="1">
    <citation type="submission" date="2019-07" db="EMBL/GenBank/DDBJ databases">
        <title>Complete genome of Thermococcus acidophilus.</title>
        <authorList>
            <person name="Li X."/>
        </authorList>
    </citation>
    <scope>NUCLEOTIDE SEQUENCE [LARGE SCALE GENOMIC DNA]</scope>
    <source>
        <strain evidence="8 9">SY113</strain>
    </source>
</reference>
<dbReference type="GeneID" id="41610394"/>
<dbReference type="EMBL" id="CP041932">
    <property type="protein sequence ID" value="QEK15521.1"/>
    <property type="molecule type" value="Genomic_DNA"/>
</dbReference>
<dbReference type="KEGG" id="them:FPV09_11025"/>
<gene>
    <name evidence="8" type="ORF">FPV09_11025</name>
</gene>
<sequence length="133" mass="14292">MKMSTVVRTTTKMVSPFLVTYAAYLMLYGHVSPGGGFQGGVILAVAVILLITSHGYSKVRRKFHFNWAGLIESSAGALLVLLGIAGLGLGAFYSNFLPTEGGIILPFNVIVGLEVGAAFTFVFYILLRWVESD</sequence>
<dbReference type="PANTHER" id="PTHR33932">
    <property type="entry name" value="NA(+)/H(+) ANTIPORTER SUBUNIT B"/>
    <property type="match status" value="1"/>
</dbReference>
<dbReference type="RefSeq" id="WP_148883437.1">
    <property type="nucleotide sequence ID" value="NZ_CP041932.1"/>
</dbReference>
<keyword evidence="5 6" id="KW-0472">Membrane</keyword>
<protein>
    <submittedName>
        <fullName evidence="8">Cation:proton antiporter</fullName>
    </submittedName>
</protein>
<evidence type="ECO:0000259" key="7">
    <source>
        <dbReference type="Pfam" id="PF04039"/>
    </source>
</evidence>
<evidence type="ECO:0000256" key="1">
    <source>
        <dbReference type="ARBA" id="ARBA00004651"/>
    </source>
</evidence>
<feature type="transmembrane region" description="Helical" evidence="6">
    <location>
        <begin position="103"/>
        <end position="127"/>
    </location>
</feature>
<feature type="transmembrane region" description="Helical" evidence="6">
    <location>
        <begin position="12"/>
        <end position="31"/>
    </location>
</feature>
<evidence type="ECO:0000256" key="5">
    <source>
        <dbReference type="ARBA" id="ARBA00023136"/>
    </source>
</evidence>
<keyword evidence="3 6" id="KW-0812">Transmembrane</keyword>
<evidence type="ECO:0000256" key="6">
    <source>
        <dbReference type="SAM" id="Phobius"/>
    </source>
</evidence>
<organism evidence="8 9">
    <name type="scientific">Thermococcus aciditolerans</name>
    <dbReference type="NCBI Taxonomy" id="2598455"/>
    <lineage>
        <taxon>Archaea</taxon>
        <taxon>Methanobacteriati</taxon>
        <taxon>Methanobacteriota</taxon>
        <taxon>Thermococci</taxon>
        <taxon>Thermococcales</taxon>
        <taxon>Thermococcaceae</taxon>
        <taxon>Thermococcus</taxon>
    </lineage>
</organism>
<evidence type="ECO:0000313" key="8">
    <source>
        <dbReference type="EMBL" id="QEK15521.1"/>
    </source>
</evidence>
<feature type="domain" description="Na+/H+ antiporter MnhB subunit-related protein" evidence="7">
    <location>
        <begin position="6"/>
        <end position="120"/>
    </location>
</feature>
<dbReference type="Proteomes" id="UP000322631">
    <property type="component" value="Chromosome"/>
</dbReference>
<proteinExistence type="predicted"/>
<keyword evidence="2" id="KW-1003">Cell membrane</keyword>
<evidence type="ECO:0000256" key="3">
    <source>
        <dbReference type="ARBA" id="ARBA00022692"/>
    </source>
</evidence>
<dbReference type="Pfam" id="PF04039">
    <property type="entry name" value="MnhB"/>
    <property type="match status" value="1"/>
</dbReference>
<dbReference type="AlphaFoldDB" id="A0A5C0SMA0"/>
<keyword evidence="9" id="KW-1185">Reference proteome</keyword>
<dbReference type="PANTHER" id="PTHR33932:SF4">
    <property type="entry name" value="NA(+)_H(+) ANTIPORTER SUBUNIT B"/>
    <property type="match status" value="1"/>
</dbReference>
<accession>A0A5C0SMA0</accession>
<evidence type="ECO:0000256" key="4">
    <source>
        <dbReference type="ARBA" id="ARBA00022989"/>
    </source>
</evidence>
<evidence type="ECO:0000256" key="2">
    <source>
        <dbReference type="ARBA" id="ARBA00022475"/>
    </source>
</evidence>